<gene>
    <name evidence="1" type="ORF">L6164_013444</name>
</gene>
<dbReference type="EMBL" id="CM039431">
    <property type="protein sequence ID" value="KAI4334732.1"/>
    <property type="molecule type" value="Genomic_DNA"/>
</dbReference>
<evidence type="ECO:0000313" key="1">
    <source>
        <dbReference type="EMBL" id="KAI4334732.1"/>
    </source>
</evidence>
<name>A0ACB9NEZ2_BAUVA</name>
<proteinExistence type="predicted"/>
<keyword evidence="2" id="KW-1185">Reference proteome</keyword>
<protein>
    <submittedName>
        <fullName evidence="1">Uncharacterized protein</fullName>
    </submittedName>
</protein>
<sequence length="525" mass="57686">MLDLRGRPHYASCFEGTINSSLIELRYLNYLNFSFNFFGRDVSKFIGSLTHLKYLNLSYSFNGENGIPFELGNLLHLQYLDLQGNWLGGEFPTQFLNLSRLVQLNLAANQLTGEIPDIFANISSLVYLDLGWNFFTGTFPHSLGNLLQLNYLDLSFSYSSSNLDWLSDLTSLKTLKLASVNLGTVINWQQKLSNLSHLQELDLSGCNLVSSKFPLLFNHSANLAILQLSDNYLTGSIPKSLLDICSLSVLDLPSNNMSGRFDDCVSTSTNCANKSLQHLVLRENQMIGSVPDLSQFSFLEELDLQGNSLSGPIPKSMFDICSLSVLNLGDNNLNGRLDDFIPTSTDCAHKSLQQLLGMNQITASAPNVSQFSFLQELDLQGNNLSGPIPKSLLNICSLRKLDLSSNILSGRLDDFVSTTPGCAKKSLQYLSLIGNQITGSVPHLSQFSSLKSLSLAENRLNGTLAKVQLLDLSFNNISGNIPKCLNNLSALANQTTSSPTISLYFYENHNGSSSDGINQYSASLM</sequence>
<dbReference type="Proteomes" id="UP000828941">
    <property type="component" value="Chromosome 6"/>
</dbReference>
<comment type="caution">
    <text evidence="1">The sequence shown here is derived from an EMBL/GenBank/DDBJ whole genome shotgun (WGS) entry which is preliminary data.</text>
</comment>
<accession>A0ACB9NEZ2</accession>
<reference evidence="1 2" key="1">
    <citation type="journal article" date="2022" name="DNA Res.">
        <title>Chromosomal-level genome assembly of the orchid tree Bauhinia variegata (Leguminosae; Cercidoideae) supports the allotetraploid origin hypothesis of Bauhinia.</title>
        <authorList>
            <person name="Zhong Y."/>
            <person name="Chen Y."/>
            <person name="Zheng D."/>
            <person name="Pang J."/>
            <person name="Liu Y."/>
            <person name="Luo S."/>
            <person name="Meng S."/>
            <person name="Qian L."/>
            <person name="Wei D."/>
            <person name="Dai S."/>
            <person name="Zhou R."/>
        </authorList>
    </citation>
    <scope>NUCLEOTIDE SEQUENCE [LARGE SCALE GENOMIC DNA]</scope>
    <source>
        <strain evidence="1">BV-YZ2020</strain>
    </source>
</reference>
<evidence type="ECO:0000313" key="2">
    <source>
        <dbReference type="Proteomes" id="UP000828941"/>
    </source>
</evidence>
<organism evidence="1 2">
    <name type="scientific">Bauhinia variegata</name>
    <name type="common">Purple orchid tree</name>
    <name type="synonym">Phanera variegata</name>
    <dbReference type="NCBI Taxonomy" id="167791"/>
    <lineage>
        <taxon>Eukaryota</taxon>
        <taxon>Viridiplantae</taxon>
        <taxon>Streptophyta</taxon>
        <taxon>Embryophyta</taxon>
        <taxon>Tracheophyta</taxon>
        <taxon>Spermatophyta</taxon>
        <taxon>Magnoliopsida</taxon>
        <taxon>eudicotyledons</taxon>
        <taxon>Gunneridae</taxon>
        <taxon>Pentapetalae</taxon>
        <taxon>rosids</taxon>
        <taxon>fabids</taxon>
        <taxon>Fabales</taxon>
        <taxon>Fabaceae</taxon>
        <taxon>Cercidoideae</taxon>
        <taxon>Cercideae</taxon>
        <taxon>Bauhiniinae</taxon>
        <taxon>Bauhinia</taxon>
    </lineage>
</organism>